<feature type="signal peptide" evidence="1">
    <location>
        <begin position="1"/>
        <end position="23"/>
    </location>
</feature>
<feature type="chain" id="PRO_5016422434" evidence="1">
    <location>
        <begin position="24"/>
        <end position="156"/>
    </location>
</feature>
<proteinExistence type="predicted"/>
<dbReference type="EMBL" id="CP029145">
    <property type="protein sequence ID" value="AWM33330.1"/>
    <property type="molecule type" value="Genomic_DNA"/>
</dbReference>
<keyword evidence="1" id="KW-0732">Signal</keyword>
<keyword evidence="3" id="KW-1185">Reference proteome</keyword>
<dbReference type="KEGG" id="hnv:DDQ68_11375"/>
<dbReference type="AlphaFoldDB" id="A0A2Z3GX74"/>
<reference evidence="3" key="1">
    <citation type="submission" date="2018-04" db="EMBL/GenBank/DDBJ databases">
        <title>Complete genome of Antarctic heterotrophic bacterium Hymenobacter nivis.</title>
        <authorList>
            <person name="Terashima M."/>
        </authorList>
    </citation>
    <scope>NUCLEOTIDE SEQUENCE [LARGE SCALE GENOMIC DNA]</scope>
    <source>
        <strain evidence="3">NBRC 111535</strain>
    </source>
</reference>
<sequence>MKTPFLALLLLSGWSAVAQTAPACPVLATYPSAQAWVANVRQLPLKQQVAALQQRVVCDASVRGWEPAVCTLPLSAAQRQAYEEKCRQAEAADPRPRAAVLLCVVNGRLVAPGAPAELRRLLAHKRIRRLEFLDGASAAARYGSRGAAGVALVTAK</sequence>
<protein>
    <submittedName>
        <fullName evidence="2">Uncharacterized protein</fullName>
    </submittedName>
</protein>
<name>A0A2Z3GX74_9BACT</name>
<evidence type="ECO:0000313" key="3">
    <source>
        <dbReference type="Proteomes" id="UP000245999"/>
    </source>
</evidence>
<dbReference type="RefSeq" id="WP_109656412.1">
    <property type="nucleotide sequence ID" value="NZ_CP029145.1"/>
</dbReference>
<gene>
    <name evidence="2" type="ORF">DDQ68_11375</name>
</gene>
<evidence type="ECO:0000313" key="2">
    <source>
        <dbReference type="EMBL" id="AWM33330.1"/>
    </source>
</evidence>
<dbReference type="Proteomes" id="UP000245999">
    <property type="component" value="Chromosome"/>
</dbReference>
<accession>A0A2Z3GX74</accession>
<evidence type="ECO:0000256" key="1">
    <source>
        <dbReference type="SAM" id="SignalP"/>
    </source>
</evidence>
<organism evidence="2 3">
    <name type="scientific">Hymenobacter nivis</name>
    <dbReference type="NCBI Taxonomy" id="1850093"/>
    <lineage>
        <taxon>Bacteria</taxon>
        <taxon>Pseudomonadati</taxon>
        <taxon>Bacteroidota</taxon>
        <taxon>Cytophagia</taxon>
        <taxon>Cytophagales</taxon>
        <taxon>Hymenobacteraceae</taxon>
        <taxon>Hymenobacter</taxon>
    </lineage>
</organism>
<dbReference type="OrthoDB" id="885865at2"/>